<evidence type="ECO:0000313" key="2">
    <source>
        <dbReference type="Proteomes" id="UP000031552"/>
    </source>
</evidence>
<gene>
    <name evidence="1" type="ORF">CSEC_0303</name>
</gene>
<protein>
    <submittedName>
        <fullName evidence="1">Uncharacterized protein</fullName>
    </submittedName>
</protein>
<evidence type="ECO:0000313" key="1">
    <source>
        <dbReference type="EMBL" id="CDR33142.1"/>
    </source>
</evidence>
<dbReference type="Proteomes" id="UP000031552">
    <property type="component" value="Unassembled WGS sequence"/>
</dbReference>
<reference evidence="1" key="2">
    <citation type="submission" date="2014-09" db="EMBL/GenBank/DDBJ databases">
        <title>Criblamydia sequanensis harbors a mega-plasmid encoding arsenite resistance.</title>
        <authorList>
            <person name="Bertelli C."/>
            <person name="Goesmann A."/>
            <person name="Greub G."/>
        </authorList>
    </citation>
    <scope>NUCLEOTIDE SEQUENCE [LARGE SCALE GENOMIC DNA]</scope>
    <source>
        <strain evidence="1">CRIB-18</strain>
    </source>
</reference>
<sequence length="200" mass="22939">MNFSVCIRIPHGQRWLLPQASKKIKGIEDAISETCESVNFLSSALIPTRTKGLNYFIKDFFFPTLINRVLSLKINSFAIRFLTCLSAFLFDCLTFPARLFTSLPKALKDSKKEDHPLKKYLLQEKAPSNLLKSGVLQVKITLIEDRKVIETSARNNITGVNETIFEFVQKKSSLRKEIFLMEMPFERAEDVSKEIKIPSF</sequence>
<reference evidence="1" key="1">
    <citation type="submission" date="2013-12" db="EMBL/GenBank/DDBJ databases">
        <authorList>
            <person name="Linke B."/>
        </authorList>
    </citation>
    <scope>NUCLEOTIDE SEQUENCE [LARGE SCALE GENOMIC DNA]</scope>
    <source>
        <strain evidence="1">CRIB-18</strain>
    </source>
</reference>
<organism evidence="1 2">
    <name type="scientific">Candidatus Criblamydia sequanensis CRIB-18</name>
    <dbReference type="NCBI Taxonomy" id="1437425"/>
    <lineage>
        <taxon>Bacteria</taxon>
        <taxon>Pseudomonadati</taxon>
        <taxon>Chlamydiota</taxon>
        <taxon>Chlamydiia</taxon>
        <taxon>Parachlamydiales</taxon>
        <taxon>Candidatus Criblamydiaceae</taxon>
        <taxon>Candidatus Criblamydia</taxon>
    </lineage>
</organism>
<dbReference type="STRING" id="1437425.CSEC_0303"/>
<name>A0A090CXZ1_9BACT</name>
<comment type="caution">
    <text evidence="1">The sequence shown here is derived from an EMBL/GenBank/DDBJ whole genome shotgun (WGS) entry which is preliminary data.</text>
</comment>
<dbReference type="RefSeq" id="WP_041016627.1">
    <property type="nucleotide sequence ID" value="NZ_CCEJ010000001.1"/>
</dbReference>
<proteinExistence type="predicted"/>
<accession>A0A090CXZ1</accession>
<dbReference type="AlphaFoldDB" id="A0A090CXZ1"/>
<dbReference type="EMBL" id="CCEJ010000001">
    <property type="protein sequence ID" value="CDR33142.1"/>
    <property type="molecule type" value="Genomic_DNA"/>
</dbReference>
<keyword evidence="2" id="KW-1185">Reference proteome</keyword>